<dbReference type="Proteomes" id="UP001148629">
    <property type="component" value="Unassembled WGS sequence"/>
</dbReference>
<accession>A0ACC1RS26</accession>
<protein>
    <submittedName>
        <fullName evidence="1">Uncharacterized protein</fullName>
    </submittedName>
</protein>
<evidence type="ECO:0000313" key="2">
    <source>
        <dbReference type="Proteomes" id="UP001148629"/>
    </source>
</evidence>
<dbReference type="EMBL" id="JANRMS010001947">
    <property type="protein sequence ID" value="KAJ3525198.1"/>
    <property type="molecule type" value="Genomic_DNA"/>
</dbReference>
<comment type="caution">
    <text evidence="1">The sequence shown here is derived from an EMBL/GenBank/DDBJ whole genome shotgun (WGS) entry which is preliminary data.</text>
</comment>
<name>A0ACC1RS26_9HYPO</name>
<evidence type="ECO:0000313" key="1">
    <source>
        <dbReference type="EMBL" id="KAJ3525198.1"/>
    </source>
</evidence>
<keyword evidence="2" id="KW-1185">Reference proteome</keyword>
<proteinExistence type="predicted"/>
<sequence>MISSSKRHASVMWTPDLAERCPPGTVIVEPHLGIQGQKRVVSDFDVTSAEGPCFRFSIWSKNGEVLIPATAESDKDAEIGCNQSLPITTIPPLDIDYGKPHYDMMRSWLETCRNHHESCKTSAAWVVNENKQTILPTRLIDIDRIEEDIVTLVDTKGARGNYCALSYCWGLEPDKHIKTTKTTLSDHRNGIKIENLPQVFKDAIRVTHEIGLRYLWADSLCIIQGDDKDWKAEAGRMSEVYRNADLVIAAAGASNPSQGCFVQRDMAPFPEMQVSNVPITDNPEEARSIWIQQAMTHWTEPSMGPLQKRGWTLQETYLARRSIHFMPSGMHWQCEELQTNERTFGNPILERERWLSLLTTFSRRQVTRMEDRLYAIQGLVNEFQEDLGPYQKGVFTNLIPEQILWSIQKTYDDEDASEVEIWEGAPSWSWAHKSGSKWFWFRRGCFECSLQANKSPVGLTLNDDDVLRFTGYSASCQVADCVDGDTRTDDYEAAVLETARGWARKLYTMTQLGGATAQTVGFVTLDKPPLSNVTILFIAERTWDSVQQERVNE</sequence>
<organism evidence="1 2">
    <name type="scientific">Fusarium decemcellulare</name>
    <dbReference type="NCBI Taxonomy" id="57161"/>
    <lineage>
        <taxon>Eukaryota</taxon>
        <taxon>Fungi</taxon>
        <taxon>Dikarya</taxon>
        <taxon>Ascomycota</taxon>
        <taxon>Pezizomycotina</taxon>
        <taxon>Sordariomycetes</taxon>
        <taxon>Hypocreomycetidae</taxon>
        <taxon>Hypocreales</taxon>
        <taxon>Nectriaceae</taxon>
        <taxon>Fusarium</taxon>
        <taxon>Fusarium decemcellulare species complex</taxon>
    </lineage>
</organism>
<gene>
    <name evidence="1" type="ORF">NM208_g11741</name>
</gene>
<reference evidence="1" key="1">
    <citation type="submission" date="2022-08" db="EMBL/GenBank/DDBJ databases">
        <title>Genome Sequence of Fusarium decemcellulare.</title>
        <authorList>
            <person name="Buettner E."/>
        </authorList>
    </citation>
    <scope>NUCLEOTIDE SEQUENCE</scope>
    <source>
        <strain evidence="1">Babe19</strain>
    </source>
</reference>